<comment type="caution">
    <text evidence="2">The sequence shown here is derived from an EMBL/GenBank/DDBJ whole genome shotgun (WGS) entry which is preliminary data.</text>
</comment>
<dbReference type="InterPro" id="IPR043459">
    <property type="entry name" value="NFD6/NOXY2-like"/>
</dbReference>
<feature type="region of interest" description="Disordered" evidence="1">
    <location>
        <begin position="32"/>
        <end position="57"/>
    </location>
</feature>
<accession>A0ABC8ULQ5</accession>
<keyword evidence="3" id="KW-1185">Reference proteome</keyword>
<dbReference type="EMBL" id="CAUOFW020008180">
    <property type="protein sequence ID" value="CAK9181928.1"/>
    <property type="molecule type" value="Genomic_DNA"/>
</dbReference>
<reference evidence="2 3" key="1">
    <citation type="submission" date="2024-02" db="EMBL/GenBank/DDBJ databases">
        <authorList>
            <person name="Vignale AGUSTIN F."/>
            <person name="Sosa J E."/>
            <person name="Modenutti C."/>
        </authorList>
    </citation>
    <scope>NUCLEOTIDE SEQUENCE [LARGE SCALE GENOMIC DNA]</scope>
</reference>
<dbReference type="Proteomes" id="UP001642360">
    <property type="component" value="Unassembled WGS sequence"/>
</dbReference>
<sequence>MASRCNRIINRASISSLKSAIKSNSQTASLASVNRSATTSSSRLPLPSRSTTSPLGRFSLSRCPSELGCVQSLLPLHSAVATARLMSCLSTTSRSCRALSQGTLCRTSPSL</sequence>
<name>A0ABC8ULQ5_9AQUA</name>
<evidence type="ECO:0000313" key="2">
    <source>
        <dbReference type="EMBL" id="CAK9181928.1"/>
    </source>
</evidence>
<dbReference type="PANTHER" id="PTHR33156">
    <property type="entry name" value="OS02G0230000 PROTEIN"/>
    <property type="match status" value="1"/>
</dbReference>
<proteinExistence type="predicted"/>
<protein>
    <submittedName>
        <fullName evidence="2">Uncharacterized protein</fullName>
    </submittedName>
</protein>
<dbReference type="AlphaFoldDB" id="A0ABC8ULQ5"/>
<feature type="compositionally biased region" description="Low complexity" evidence="1">
    <location>
        <begin position="35"/>
        <end position="55"/>
    </location>
</feature>
<gene>
    <name evidence="2" type="ORF">ILEXP_LOCUS52036</name>
</gene>
<evidence type="ECO:0000313" key="3">
    <source>
        <dbReference type="Proteomes" id="UP001642360"/>
    </source>
</evidence>
<dbReference type="PANTHER" id="PTHR33156:SF9">
    <property type="entry name" value="PROTEIN NUCLEAR FUSION DEFECTIVE 6, CHLOROPLASTIC_MITOCHONDRIAL"/>
    <property type="match status" value="1"/>
</dbReference>
<evidence type="ECO:0000256" key="1">
    <source>
        <dbReference type="SAM" id="MobiDB-lite"/>
    </source>
</evidence>
<organism evidence="2 3">
    <name type="scientific">Ilex paraguariensis</name>
    <name type="common">yerba mate</name>
    <dbReference type="NCBI Taxonomy" id="185542"/>
    <lineage>
        <taxon>Eukaryota</taxon>
        <taxon>Viridiplantae</taxon>
        <taxon>Streptophyta</taxon>
        <taxon>Embryophyta</taxon>
        <taxon>Tracheophyta</taxon>
        <taxon>Spermatophyta</taxon>
        <taxon>Magnoliopsida</taxon>
        <taxon>eudicotyledons</taxon>
        <taxon>Gunneridae</taxon>
        <taxon>Pentapetalae</taxon>
        <taxon>asterids</taxon>
        <taxon>campanulids</taxon>
        <taxon>Aquifoliales</taxon>
        <taxon>Aquifoliaceae</taxon>
        <taxon>Ilex</taxon>
    </lineage>
</organism>